<dbReference type="PANTHER" id="PTHR43384">
    <property type="entry name" value="SEPTUM SITE-DETERMINING PROTEIN MIND HOMOLOG, CHLOROPLASTIC-RELATED"/>
    <property type="match status" value="1"/>
</dbReference>
<evidence type="ECO:0000256" key="1">
    <source>
        <dbReference type="ARBA" id="ARBA00022741"/>
    </source>
</evidence>
<dbReference type="PANTHER" id="PTHR43384:SF4">
    <property type="entry name" value="CELLULOSE BIOSYNTHESIS PROTEIN BCSQ-RELATED"/>
    <property type="match status" value="1"/>
</dbReference>
<keyword evidence="1" id="KW-0547">Nucleotide-binding</keyword>
<evidence type="ECO:0000313" key="4">
    <source>
        <dbReference type="EMBL" id="HDD45006.1"/>
    </source>
</evidence>
<organism evidence="4">
    <name type="scientific">Desulfofervidus auxilii</name>
    <dbReference type="NCBI Taxonomy" id="1621989"/>
    <lineage>
        <taxon>Bacteria</taxon>
        <taxon>Pseudomonadati</taxon>
        <taxon>Thermodesulfobacteriota</taxon>
        <taxon>Candidatus Desulfofervidia</taxon>
        <taxon>Candidatus Desulfofervidales</taxon>
        <taxon>Candidatus Desulfofervidaceae</taxon>
        <taxon>Candidatus Desulfofervidus</taxon>
    </lineage>
</organism>
<dbReference type="PIRSF" id="PIRSF003092">
    <property type="entry name" value="MinD"/>
    <property type="match status" value="1"/>
</dbReference>
<gene>
    <name evidence="4" type="ORF">ENG63_09150</name>
</gene>
<dbReference type="EMBL" id="DRBS01000337">
    <property type="protein sequence ID" value="HDD45006.1"/>
    <property type="molecule type" value="Genomic_DNA"/>
</dbReference>
<dbReference type="SUPFAM" id="SSF52540">
    <property type="entry name" value="P-loop containing nucleoside triphosphate hydrolases"/>
    <property type="match status" value="1"/>
</dbReference>
<dbReference type="GO" id="GO:0005524">
    <property type="term" value="F:ATP binding"/>
    <property type="evidence" value="ECO:0007669"/>
    <property type="project" value="UniProtKB-KW"/>
</dbReference>
<keyword evidence="2" id="KW-0067">ATP-binding</keyword>
<dbReference type="InterPro" id="IPR025501">
    <property type="entry name" value="MinD_FleN"/>
</dbReference>
<dbReference type="CDD" id="cd02038">
    <property type="entry name" value="FlhG-like"/>
    <property type="match status" value="1"/>
</dbReference>
<dbReference type="AlphaFoldDB" id="A0A7C0Y3V5"/>
<protein>
    <submittedName>
        <fullName evidence="4">MinD/ParA family protein</fullName>
    </submittedName>
</protein>
<dbReference type="GO" id="GO:0051782">
    <property type="term" value="P:negative regulation of cell division"/>
    <property type="evidence" value="ECO:0007669"/>
    <property type="project" value="TreeGrafter"/>
</dbReference>
<dbReference type="InterPro" id="IPR050625">
    <property type="entry name" value="ParA/MinD_ATPase"/>
</dbReference>
<evidence type="ECO:0000256" key="2">
    <source>
        <dbReference type="ARBA" id="ARBA00022840"/>
    </source>
</evidence>
<dbReference type="Proteomes" id="UP000886289">
    <property type="component" value="Unassembled WGS sequence"/>
</dbReference>
<dbReference type="InterPro" id="IPR025669">
    <property type="entry name" value="AAA_dom"/>
</dbReference>
<dbReference type="Pfam" id="PF13614">
    <property type="entry name" value="AAA_31"/>
    <property type="match status" value="1"/>
</dbReference>
<dbReference type="InterPro" id="IPR027417">
    <property type="entry name" value="P-loop_NTPase"/>
</dbReference>
<dbReference type="InterPro" id="IPR033875">
    <property type="entry name" value="FlhG"/>
</dbReference>
<dbReference type="GO" id="GO:0009898">
    <property type="term" value="C:cytoplasmic side of plasma membrane"/>
    <property type="evidence" value="ECO:0007669"/>
    <property type="project" value="TreeGrafter"/>
</dbReference>
<accession>A0A7C0Y3V5</accession>
<comment type="caution">
    <text evidence="4">The sequence shown here is derived from an EMBL/GenBank/DDBJ whole genome shotgun (WGS) entry which is preliminary data.</text>
</comment>
<proteinExistence type="predicted"/>
<feature type="domain" description="AAA" evidence="3">
    <location>
        <begin position="31"/>
        <end position="174"/>
    </location>
</feature>
<reference evidence="4" key="1">
    <citation type="journal article" date="2020" name="mSystems">
        <title>Genome- and Community-Level Interaction Insights into Carbon Utilization and Element Cycling Functions of Hydrothermarchaeota in Hydrothermal Sediment.</title>
        <authorList>
            <person name="Zhou Z."/>
            <person name="Liu Y."/>
            <person name="Xu W."/>
            <person name="Pan J."/>
            <person name="Luo Z.H."/>
            <person name="Li M."/>
        </authorList>
    </citation>
    <scope>NUCLEOTIDE SEQUENCE [LARGE SCALE GENOMIC DNA]</scope>
    <source>
        <strain evidence="4">HyVt-233</strain>
    </source>
</reference>
<dbReference type="Gene3D" id="3.40.50.300">
    <property type="entry name" value="P-loop containing nucleotide triphosphate hydrolases"/>
    <property type="match status" value="1"/>
</dbReference>
<dbReference type="GO" id="GO:0005829">
    <property type="term" value="C:cytosol"/>
    <property type="evidence" value="ECO:0007669"/>
    <property type="project" value="TreeGrafter"/>
</dbReference>
<name>A0A7C0Y3V5_DESA2</name>
<dbReference type="GO" id="GO:0016887">
    <property type="term" value="F:ATP hydrolysis activity"/>
    <property type="evidence" value="ECO:0007669"/>
    <property type="project" value="TreeGrafter"/>
</dbReference>
<evidence type="ECO:0000259" key="3">
    <source>
        <dbReference type="Pfam" id="PF13614"/>
    </source>
</evidence>
<sequence>MLRETLRYREKMPNAAYYAGNRYKIKAPQARVISITSGKGGVGKTNVVANLAYVLSQIGKKVLVVDADLGLANIDILLGLTPKYNLQHVILGEKRLSEVIISGPGGVRILPASSGVEELAALNSEQKKRLIVEFSFLDDNYDFLLIDTAAGISPNVIYFNLAASEIVILVEPDPTSFTDSYAMIKVLSVKYGVDYFKILLNNVTSENEAKEIFEKLHLVTDKFLQVRLEYLGYIFHDKKLREAVRMQRAVVEIFPYAKSSQCFHQIVKALCDESTKDLGGNSVNRFINRLLGRDYL</sequence>